<accession>A0A6J4R235</accession>
<dbReference type="CDD" id="cd18722">
    <property type="entry name" value="PIN_NicB-like"/>
    <property type="match status" value="1"/>
</dbReference>
<dbReference type="EMBL" id="CADCVG010000109">
    <property type="protein sequence ID" value="CAA9461934.1"/>
    <property type="molecule type" value="Genomic_DNA"/>
</dbReference>
<sequence length="79" mass="8993">MPDLKQKRVDMEIGLDVDWLSSKGIVERLILVTADSDLVPTMQFARREGIKVVLVNMGHRLTKHDLLVHADEVRSVPYP</sequence>
<evidence type="ECO:0000313" key="2">
    <source>
        <dbReference type="EMBL" id="CAA9461934.1"/>
    </source>
</evidence>
<dbReference type="Pfam" id="PF01936">
    <property type="entry name" value="NYN"/>
    <property type="match status" value="1"/>
</dbReference>
<dbReference type="Gene3D" id="3.40.50.1010">
    <property type="entry name" value="5'-nuclease"/>
    <property type="match status" value="1"/>
</dbReference>
<evidence type="ECO:0000259" key="1">
    <source>
        <dbReference type="Pfam" id="PF01936"/>
    </source>
</evidence>
<organism evidence="2">
    <name type="scientific">uncultured Rubrobacteraceae bacterium</name>
    <dbReference type="NCBI Taxonomy" id="349277"/>
    <lineage>
        <taxon>Bacteria</taxon>
        <taxon>Bacillati</taxon>
        <taxon>Actinomycetota</taxon>
        <taxon>Rubrobacteria</taxon>
        <taxon>Rubrobacterales</taxon>
        <taxon>Rubrobacteraceae</taxon>
        <taxon>environmental samples</taxon>
    </lineage>
</organism>
<proteinExistence type="predicted"/>
<dbReference type="InterPro" id="IPR021139">
    <property type="entry name" value="NYN"/>
</dbReference>
<name>A0A6J4R235_9ACTN</name>
<dbReference type="GO" id="GO:0004540">
    <property type="term" value="F:RNA nuclease activity"/>
    <property type="evidence" value="ECO:0007669"/>
    <property type="project" value="InterPro"/>
</dbReference>
<gene>
    <name evidence="2" type="ORF">AVDCRST_MAG14-2592</name>
</gene>
<protein>
    <recommendedName>
        <fullName evidence="1">NYN domain-containing protein</fullName>
    </recommendedName>
</protein>
<dbReference type="AlphaFoldDB" id="A0A6J4R235"/>
<reference evidence="2" key="1">
    <citation type="submission" date="2020-02" db="EMBL/GenBank/DDBJ databases">
        <authorList>
            <person name="Meier V. D."/>
        </authorList>
    </citation>
    <scope>NUCLEOTIDE SEQUENCE</scope>
    <source>
        <strain evidence="2">AVDCRST_MAG14</strain>
    </source>
</reference>
<feature type="domain" description="NYN" evidence="1">
    <location>
        <begin position="6"/>
        <end position="73"/>
    </location>
</feature>